<reference evidence="2 3" key="1">
    <citation type="submission" date="2018-10" db="EMBL/GenBank/DDBJ databases">
        <authorList>
            <person name="Chen W.-M."/>
        </authorList>
    </citation>
    <scope>NUCLEOTIDE SEQUENCE [LARGE SCALE GENOMIC DNA]</scope>
    <source>
        <strain evidence="2 3">THS-13</strain>
    </source>
</reference>
<proteinExistence type="predicted"/>
<dbReference type="InParanoid" id="A0A3N0VGT5"/>
<dbReference type="AlphaFoldDB" id="A0A3N0VGT5"/>
<gene>
    <name evidence="2" type="ORF">ED208_06300</name>
</gene>
<dbReference type="InterPro" id="IPR010727">
    <property type="entry name" value="DUF1302"/>
</dbReference>
<organism evidence="2 3">
    <name type="scientific">Stagnimonas aquatica</name>
    <dbReference type="NCBI Taxonomy" id="2689987"/>
    <lineage>
        <taxon>Bacteria</taxon>
        <taxon>Pseudomonadati</taxon>
        <taxon>Pseudomonadota</taxon>
        <taxon>Gammaproteobacteria</taxon>
        <taxon>Nevskiales</taxon>
        <taxon>Nevskiaceae</taxon>
        <taxon>Stagnimonas</taxon>
    </lineage>
</organism>
<keyword evidence="3" id="KW-1185">Reference proteome</keyword>
<name>A0A3N0VGT5_9GAMM</name>
<dbReference type="Pfam" id="PF06980">
    <property type="entry name" value="DUF1302"/>
    <property type="match status" value="1"/>
</dbReference>
<keyword evidence="1" id="KW-0732">Signal</keyword>
<protein>
    <submittedName>
        <fullName evidence="2">DUF1302 family protein</fullName>
    </submittedName>
</protein>
<evidence type="ECO:0000313" key="3">
    <source>
        <dbReference type="Proteomes" id="UP000282106"/>
    </source>
</evidence>
<evidence type="ECO:0000313" key="2">
    <source>
        <dbReference type="EMBL" id="ROH91977.1"/>
    </source>
</evidence>
<accession>A0A3N0VGT5</accession>
<dbReference type="Proteomes" id="UP000282106">
    <property type="component" value="Unassembled WGS sequence"/>
</dbReference>
<feature type="signal peptide" evidence="1">
    <location>
        <begin position="1"/>
        <end position="26"/>
    </location>
</feature>
<comment type="caution">
    <text evidence="2">The sequence shown here is derived from an EMBL/GenBank/DDBJ whole genome shotgun (WGS) entry which is preliminary data.</text>
</comment>
<dbReference type="EMBL" id="RJVO01000002">
    <property type="protein sequence ID" value="ROH91977.1"/>
    <property type="molecule type" value="Genomic_DNA"/>
</dbReference>
<dbReference type="RefSeq" id="WP_123211021.1">
    <property type="nucleotide sequence ID" value="NZ_RJVO01000002.1"/>
</dbReference>
<feature type="chain" id="PRO_5017932319" evidence="1">
    <location>
        <begin position="27"/>
        <end position="879"/>
    </location>
</feature>
<evidence type="ECO:0000256" key="1">
    <source>
        <dbReference type="SAM" id="SignalP"/>
    </source>
</evidence>
<sequence length="879" mass="95799">MGYRLGRPGLLLALFAALVWQGSAHAVEFTFPYGDEGITGVLNSTITAGAQWRMQERSQSLVGKANLDPNVCGRKANGTPLYQSCQGLFRAQTYPAARLSEVPGQFSNNFDDGNLNYDKGDLTQAPIKLTQDLTLNYGDYGFFARALYFYDLVNNDFTENHPNRITKDNYLQVGNAVTALQNLPLPRTDSRPCDAARNPLGLPCSILYGPGAQVNSKRTDAATLRQIGQNFQLLDAVFYGKAPLPFDRELTYKLGRQTINWGESTLLVINSVNQAQPVNANNFLRTGFAVEEVFTPQTSAFGSFEPFENATIEAYYQFEWQPVEIPAPGSYFSFADLGTDNAGNFATISFGGAAEDADGKGRLIDNPLSGLTDTSLQAQRLPDNEPDRFGLSNQYGISLKYFAEWLNNGTELGFYFMNYHSKLPYISTYASIDSCGRYSRSTLQFLADCPGIPLLASLTNPNDPDSYRIDPATGQTKTVNDYSAVPFDSAKLQFEYPKNIKMLGVSFNTTLGEYSIQGEVAYRPNMPLQVDLEDLLFGAFGPTLSLCQNPTVGGTPCAGTGNGTGLALGALPPQLQAALGPLVDSLGGNINAVGGIGTDANGNPVLYPGSDYVVDANGTPGAYNDTFDLLVGHMTGSSRSFPSFIIPYRGGAVGENPGSDPTRPYDHNNPGYIRGYEQLGVYQFNFGATQVLGATDNWIGADQILGVLEVGGTWIPDLPPLDVLQFEAPGTYTHASAGADGSGSYYTDATRRQACSTNPTCSYGPDGLRFNPHQADLSLYPDKFSWGYRIISIIRYESVFPGISFQPQIIWQHDMNGTAPQPLDTNFVEGRKTASINFEVRYKSSLSINPGYTWFTGGKGASNLYRDRDFAQLYVRYQF</sequence>